<accession>A0ABR4QA19</accession>
<feature type="region of interest" description="Disordered" evidence="9">
    <location>
        <begin position="512"/>
        <end position="602"/>
    </location>
</feature>
<feature type="region of interest" description="Disordered" evidence="9">
    <location>
        <begin position="182"/>
        <end position="312"/>
    </location>
</feature>
<evidence type="ECO:0000256" key="4">
    <source>
        <dbReference type="ARBA" id="ARBA00022553"/>
    </source>
</evidence>
<feature type="region of interest" description="Disordered" evidence="9">
    <location>
        <begin position="468"/>
        <end position="489"/>
    </location>
</feature>
<feature type="region of interest" description="Disordered" evidence="9">
    <location>
        <begin position="59"/>
        <end position="95"/>
    </location>
</feature>
<feature type="region of interest" description="Disordered" evidence="9">
    <location>
        <begin position="770"/>
        <end position="803"/>
    </location>
</feature>
<feature type="compositionally biased region" description="Low complexity" evidence="9">
    <location>
        <begin position="779"/>
        <end position="792"/>
    </location>
</feature>
<dbReference type="SUPFAM" id="SSF49417">
    <property type="entry name" value="p53-like transcription factors"/>
    <property type="match status" value="1"/>
</dbReference>
<organism evidence="11 12">
    <name type="scientific">Taenia crassiceps</name>
    <dbReference type="NCBI Taxonomy" id="6207"/>
    <lineage>
        <taxon>Eukaryota</taxon>
        <taxon>Metazoa</taxon>
        <taxon>Spiralia</taxon>
        <taxon>Lophotrochozoa</taxon>
        <taxon>Platyhelminthes</taxon>
        <taxon>Cestoda</taxon>
        <taxon>Eucestoda</taxon>
        <taxon>Cyclophyllidea</taxon>
        <taxon>Taeniidae</taxon>
        <taxon>Taenia</taxon>
    </lineage>
</organism>
<evidence type="ECO:0000256" key="2">
    <source>
        <dbReference type="ARBA" id="ARBA00004496"/>
    </source>
</evidence>
<reference evidence="11 12" key="1">
    <citation type="journal article" date="2022" name="Front. Cell. Infect. Microbiol.">
        <title>The Genomes of Two Strains of Taenia crassiceps the Animal Model for the Study of Human Cysticercosis.</title>
        <authorList>
            <person name="Bobes R.J."/>
            <person name="Estrada K."/>
            <person name="Rios-Valencia D.G."/>
            <person name="Calderon-Gallegos A."/>
            <person name="de la Torre P."/>
            <person name="Carrero J.C."/>
            <person name="Sanchez-Flores A."/>
            <person name="Laclette J.P."/>
        </authorList>
    </citation>
    <scope>NUCLEOTIDE SEQUENCE [LARGE SCALE GENOMIC DNA]</scope>
    <source>
        <strain evidence="11">WFUcys</strain>
    </source>
</reference>
<feature type="compositionally biased region" description="Polar residues" evidence="9">
    <location>
        <begin position="542"/>
        <end position="555"/>
    </location>
</feature>
<keyword evidence="4" id="KW-0597">Phosphoprotein</keyword>
<dbReference type="InterPro" id="IPR008967">
    <property type="entry name" value="p53-like_TF_DNA-bd_sf"/>
</dbReference>
<comment type="subcellular location">
    <subcellularLocation>
        <location evidence="2">Cytoplasm</location>
    </subcellularLocation>
    <subcellularLocation>
        <location evidence="1">Nucleus</location>
    </subcellularLocation>
</comment>
<keyword evidence="7" id="KW-0804">Transcription</keyword>
<proteinExistence type="predicted"/>
<dbReference type="Pfam" id="PF00554">
    <property type="entry name" value="RHD_DNA_bind"/>
    <property type="match status" value="1"/>
</dbReference>
<dbReference type="InterPro" id="IPR013783">
    <property type="entry name" value="Ig-like_fold"/>
</dbReference>
<dbReference type="PANTHER" id="PTHR12533:SF7">
    <property type="entry name" value="NFAT NUCLEAR FACTOR, ISOFORM B"/>
    <property type="match status" value="1"/>
</dbReference>
<dbReference type="InterPro" id="IPR002909">
    <property type="entry name" value="IPT_dom"/>
</dbReference>
<feature type="domain" description="RHD" evidence="10">
    <location>
        <begin position="634"/>
        <end position="852"/>
    </location>
</feature>
<dbReference type="InterPro" id="IPR011539">
    <property type="entry name" value="RHD_DNA_bind_dom"/>
</dbReference>
<evidence type="ECO:0000256" key="6">
    <source>
        <dbReference type="ARBA" id="ARBA00023125"/>
    </source>
</evidence>
<dbReference type="Gene3D" id="2.60.40.10">
    <property type="entry name" value="Immunoglobulins"/>
    <property type="match status" value="2"/>
</dbReference>
<dbReference type="Gene3D" id="2.60.40.340">
    <property type="entry name" value="Rel homology domain (RHD), DNA-binding domain"/>
    <property type="match status" value="1"/>
</dbReference>
<dbReference type="PANTHER" id="PTHR12533">
    <property type="entry name" value="NFAT"/>
    <property type="match status" value="1"/>
</dbReference>
<feature type="compositionally biased region" description="Low complexity" evidence="9">
    <location>
        <begin position="235"/>
        <end position="255"/>
    </location>
</feature>
<keyword evidence="3" id="KW-0963">Cytoplasm</keyword>
<feature type="compositionally biased region" description="Gly residues" evidence="9">
    <location>
        <begin position="587"/>
        <end position="602"/>
    </location>
</feature>
<evidence type="ECO:0000256" key="7">
    <source>
        <dbReference type="ARBA" id="ARBA00023163"/>
    </source>
</evidence>
<dbReference type="InterPro" id="IPR014756">
    <property type="entry name" value="Ig_E-set"/>
</dbReference>
<feature type="compositionally biased region" description="Polar residues" evidence="9">
    <location>
        <begin position="200"/>
        <end position="216"/>
    </location>
</feature>
<dbReference type="SUPFAM" id="SSF81296">
    <property type="entry name" value="E set domains"/>
    <property type="match status" value="2"/>
</dbReference>
<feature type="compositionally biased region" description="Basic and acidic residues" evidence="9">
    <location>
        <begin position="139"/>
        <end position="153"/>
    </location>
</feature>
<feature type="region of interest" description="Disordered" evidence="9">
    <location>
        <begin position="118"/>
        <end position="157"/>
    </location>
</feature>
<feature type="compositionally biased region" description="Polar residues" evidence="9">
    <location>
        <begin position="793"/>
        <end position="803"/>
    </location>
</feature>
<protein>
    <submittedName>
        <fullName evidence="11">Nuclear factor of activated T-cell 5</fullName>
    </submittedName>
</protein>
<dbReference type="InterPro" id="IPR032397">
    <property type="entry name" value="RHD_dimer"/>
</dbReference>
<dbReference type="InterPro" id="IPR037059">
    <property type="entry name" value="RHD_DNA_bind_dom_sf"/>
</dbReference>
<name>A0ABR4QA19_9CEST</name>
<dbReference type="InterPro" id="IPR008366">
    <property type="entry name" value="NFAT"/>
</dbReference>
<keyword evidence="5" id="KW-0805">Transcription regulation</keyword>
<dbReference type="Pfam" id="PF16179">
    <property type="entry name" value="RHD_dimer"/>
    <property type="match status" value="1"/>
</dbReference>
<evidence type="ECO:0000256" key="8">
    <source>
        <dbReference type="ARBA" id="ARBA00023242"/>
    </source>
</evidence>
<evidence type="ECO:0000256" key="3">
    <source>
        <dbReference type="ARBA" id="ARBA00022490"/>
    </source>
</evidence>
<dbReference type="SMART" id="SM00429">
    <property type="entry name" value="IPT"/>
    <property type="match status" value="2"/>
</dbReference>
<gene>
    <name evidence="11" type="ORF">TcWFU_007051</name>
</gene>
<comment type="caution">
    <text evidence="11">The sequence shown here is derived from an EMBL/GenBank/DDBJ whole genome shotgun (WGS) entry which is preliminary data.</text>
</comment>
<evidence type="ECO:0000256" key="1">
    <source>
        <dbReference type="ARBA" id="ARBA00004123"/>
    </source>
</evidence>
<dbReference type="Proteomes" id="UP001651158">
    <property type="component" value="Unassembled WGS sequence"/>
</dbReference>
<evidence type="ECO:0000256" key="5">
    <source>
        <dbReference type="ARBA" id="ARBA00023015"/>
    </source>
</evidence>
<evidence type="ECO:0000259" key="10">
    <source>
        <dbReference type="PROSITE" id="PS50254"/>
    </source>
</evidence>
<dbReference type="EMBL" id="JAKROA010000006">
    <property type="protein sequence ID" value="KAL5106314.1"/>
    <property type="molecule type" value="Genomic_DNA"/>
</dbReference>
<feature type="compositionally biased region" description="Low complexity" evidence="9">
    <location>
        <begin position="294"/>
        <end position="308"/>
    </location>
</feature>
<keyword evidence="8" id="KW-0539">Nucleus</keyword>
<keyword evidence="12" id="KW-1185">Reference proteome</keyword>
<evidence type="ECO:0000256" key="9">
    <source>
        <dbReference type="SAM" id="MobiDB-lite"/>
    </source>
</evidence>
<evidence type="ECO:0000313" key="11">
    <source>
        <dbReference type="EMBL" id="KAL5106314.1"/>
    </source>
</evidence>
<evidence type="ECO:0000313" key="12">
    <source>
        <dbReference type="Proteomes" id="UP001651158"/>
    </source>
</evidence>
<dbReference type="PROSITE" id="PS50254">
    <property type="entry name" value="REL_2"/>
    <property type="match status" value="1"/>
</dbReference>
<sequence length="1106" mass="120007">MDFSTNAGGTGVFTNSSAHQAKMFTSIDYSPATAAAAAAAISMGQHRCFVEEICYPTENGGGSSSSSGSNGVEMKRLSYQPNGGSIKAASGDLMRTPTPSIGRGYGEIMDGQEGFITTGGGGGNEGRGDDSDEGLARTPKMEKCPKGTSEDSSVRSASMVGGQMTFQELTAMHAEPMDFAVRGQTSQGAPPDCRKRQSQTHDPYSTEYFTNETNPTPAGEILDSRQPPPPPPPEYCYTPGNPPSEGSSSSSNIISQLTRRSSSPPEPALTKQESSPNKRYHLDPSIMRRSSRLTQTQMHQQQQQYPTSQKRRSMLRAEMLTPSMMMNNGRNATSLLARPRRLAASMYASNQQQQQLQSVRRSQFVQRQYALRSYANGQGFASPRTQTWKSPRITAAAAAGASASTASSAGSPSDQILRQQDYFYEAATSQGHLNPTAAAEAPERASNAAWGHMTRQQQLAIVNNPRWRLQQPIPPPPPSVTEGQEQQQPPLSIRKASLCVGRQSVVRRVAMTSDQSDESAEMLLKPSPSTSDFDPMVGTAGRSKTFNYPSSTHFSDNPCARLRPRKTTPRPSAYEVERKETDVGDGSDSGGGGGGDASSGGGSSGGIFSSALTAGYLTLEEFNYFNEPFESTWKDVKLTLLQQPELQHRARYLTEGSRGPIKNRTFDGYPTIQLQGWSGPAMVQVFVANESTDPHLHLFYQVCLVSTKSNRGCSELVYGFTTVVQVPFSPNTDDRVMSVDSVGLVKLRNSDVERRMASLSEEQQKEILSFPGLPPAPNPTSAASASATSSSTIQRGQPPSTQLCDEVTRRSIKPKSSCARLVYRVLLLSHDNRVEGVVQVISDPIRCTQIVGGPEICRMSIKEGDARGQPELYIIGKNFVRGTRVIFRQLASSASTNISLPTDMNGEGKVDVVWERDAVIDPNFFYQTHLICKVPEYNGPSIPLTSPLQVHVYIQTPTKAGRPETFTYLPSPPLRGPPVIARLSHCEASTSGMVDLIVLGSNFSPGCRVLFRQVVLTADNGGGVYPPSGLFEEIKVVWQREARVDTDFLTESHLVCCVPPYDGQSASLLGPLRVQIVIDTPSGTSAPKNFYYVQRGSRENLPNVRS</sequence>
<keyword evidence="6" id="KW-0238">DNA-binding</keyword>